<dbReference type="Proteomes" id="UP000094570">
    <property type="component" value="Unassembled WGS sequence"/>
</dbReference>
<reference evidence="2" key="1">
    <citation type="submission" date="2016-04" db="EMBL/GenBank/DDBJ databases">
        <title>The genome sequence project of a novel Fervidobacterium isolate from a hot spring in Thailand.</title>
        <authorList>
            <person name="Gonzalez J.M."/>
            <person name="Cuecas A."/>
            <person name="Kanoksilapatham W."/>
        </authorList>
    </citation>
    <scope>NUCLEOTIDE SEQUENCE [LARGE SCALE GENOMIC DNA]</scope>
    <source>
        <strain evidence="2">FC2004</strain>
    </source>
</reference>
<accession>A0A1E3G4M4</accession>
<evidence type="ECO:0000313" key="2">
    <source>
        <dbReference type="Proteomes" id="UP000094570"/>
    </source>
</evidence>
<sequence length="110" mass="12125">MLAKKGDWVQIELTILTPEQRAPQVPEDTKKVPLMARLKGFLVDEVASPGAVVTVKTPSGRLVTGTLVAVNPKYEHDFGEPVPELITIGLELRQILEESEEEKHPGGEMR</sequence>
<dbReference type="Pfam" id="PF22010">
    <property type="entry name" value="OrtA"/>
    <property type="match status" value="1"/>
</dbReference>
<dbReference type="InterPro" id="IPR047755">
    <property type="entry name" value="OrtA"/>
</dbReference>
<gene>
    <name evidence="1" type="ORF">A4H02_02065</name>
</gene>
<dbReference type="EMBL" id="LWAF01000002">
    <property type="protein sequence ID" value="ODN31080.1"/>
    <property type="molecule type" value="Genomic_DNA"/>
</dbReference>
<protein>
    <submittedName>
        <fullName evidence="1">2-amino-4-ketopentanoate thiolase</fullName>
    </submittedName>
</protein>
<comment type="caution">
    <text evidence="1">The sequence shown here is derived from an EMBL/GenBank/DDBJ whole genome shotgun (WGS) entry which is preliminary data.</text>
</comment>
<organism evidence="1 2">
    <name type="scientific">Fervidobacterium thailandense</name>
    <dbReference type="NCBI Taxonomy" id="1008305"/>
    <lineage>
        <taxon>Bacteria</taxon>
        <taxon>Thermotogati</taxon>
        <taxon>Thermotogota</taxon>
        <taxon>Thermotogae</taxon>
        <taxon>Thermotogales</taxon>
        <taxon>Fervidobacteriaceae</taxon>
        <taxon>Fervidobacterium</taxon>
    </lineage>
</organism>
<keyword evidence="2" id="KW-1185">Reference proteome</keyword>
<name>A0A1E3G4M4_9BACT</name>
<dbReference type="STRING" id="1008305.A4H02_02065"/>
<evidence type="ECO:0000313" key="1">
    <source>
        <dbReference type="EMBL" id="ODN31080.1"/>
    </source>
</evidence>
<dbReference type="NCBIfam" id="NF040739">
    <property type="entry name" value="ornith_OrtA"/>
    <property type="match status" value="1"/>
</dbReference>
<proteinExistence type="predicted"/>
<dbReference type="OrthoDB" id="3712030at2"/>
<dbReference type="RefSeq" id="WP_069292504.1">
    <property type="nucleotide sequence ID" value="NZ_CP140110.1"/>
</dbReference>
<dbReference type="AlphaFoldDB" id="A0A1E3G4M4"/>